<proteinExistence type="predicted"/>
<dbReference type="Gene3D" id="2.40.70.10">
    <property type="entry name" value="Acid Proteases"/>
    <property type="match status" value="1"/>
</dbReference>
<dbReference type="STRING" id="870435.A0A0C3P2A2"/>
<dbReference type="InterPro" id="IPR021109">
    <property type="entry name" value="Peptidase_aspartic_dom_sf"/>
</dbReference>
<feature type="non-terminal residue" evidence="1">
    <location>
        <position position="113"/>
    </location>
</feature>
<feature type="non-terminal residue" evidence="1">
    <location>
        <position position="1"/>
    </location>
</feature>
<reference evidence="1 2" key="1">
    <citation type="submission" date="2014-04" db="EMBL/GenBank/DDBJ databases">
        <authorList>
            <consortium name="DOE Joint Genome Institute"/>
            <person name="Kuo A."/>
            <person name="Kohler A."/>
            <person name="Costa M.D."/>
            <person name="Nagy L.G."/>
            <person name="Floudas D."/>
            <person name="Copeland A."/>
            <person name="Barry K.W."/>
            <person name="Cichocki N."/>
            <person name="Veneault-Fourrey C."/>
            <person name="LaButti K."/>
            <person name="Lindquist E.A."/>
            <person name="Lipzen A."/>
            <person name="Lundell T."/>
            <person name="Morin E."/>
            <person name="Murat C."/>
            <person name="Sun H."/>
            <person name="Tunlid A."/>
            <person name="Henrissat B."/>
            <person name="Grigoriev I.V."/>
            <person name="Hibbett D.S."/>
            <person name="Martin F."/>
            <person name="Nordberg H.P."/>
            <person name="Cantor M.N."/>
            <person name="Hua S.X."/>
        </authorList>
    </citation>
    <scope>NUCLEOTIDE SEQUENCE [LARGE SCALE GENOMIC DNA]</scope>
    <source>
        <strain evidence="1 2">Marx 270</strain>
    </source>
</reference>
<dbReference type="CDD" id="cd00303">
    <property type="entry name" value="retropepsin_like"/>
    <property type="match status" value="1"/>
</dbReference>
<name>A0A0C3P2A2_PISTI</name>
<dbReference type="InParanoid" id="A0A0C3P2A2"/>
<sequence>VECILDNGCQVIALRKELWEAIGTPLRPDHATVLEAANKSCAHTLGVMEDARLKIGPLEVFLQIQVIENAPFDLLLGCPFFCLLSSVMCDFPNREQLVELCDPNTGQMVLIPT</sequence>
<protein>
    <submittedName>
        <fullName evidence="1">Uncharacterized protein</fullName>
    </submittedName>
</protein>
<dbReference type="EMBL" id="KN831961">
    <property type="protein sequence ID" value="KIO07170.1"/>
    <property type="molecule type" value="Genomic_DNA"/>
</dbReference>
<dbReference type="Proteomes" id="UP000054217">
    <property type="component" value="Unassembled WGS sequence"/>
</dbReference>
<dbReference type="OrthoDB" id="3202009at2759"/>
<keyword evidence="2" id="KW-1185">Reference proteome</keyword>
<accession>A0A0C3P2A2</accession>
<gene>
    <name evidence="1" type="ORF">M404DRAFT_50750</name>
</gene>
<evidence type="ECO:0000313" key="2">
    <source>
        <dbReference type="Proteomes" id="UP000054217"/>
    </source>
</evidence>
<reference evidence="2" key="2">
    <citation type="submission" date="2015-01" db="EMBL/GenBank/DDBJ databases">
        <title>Evolutionary Origins and Diversification of the Mycorrhizal Mutualists.</title>
        <authorList>
            <consortium name="DOE Joint Genome Institute"/>
            <consortium name="Mycorrhizal Genomics Consortium"/>
            <person name="Kohler A."/>
            <person name="Kuo A."/>
            <person name="Nagy L.G."/>
            <person name="Floudas D."/>
            <person name="Copeland A."/>
            <person name="Barry K.W."/>
            <person name="Cichocki N."/>
            <person name="Veneault-Fourrey C."/>
            <person name="LaButti K."/>
            <person name="Lindquist E.A."/>
            <person name="Lipzen A."/>
            <person name="Lundell T."/>
            <person name="Morin E."/>
            <person name="Murat C."/>
            <person name="Riley R."/>
            <person name="Ohm R."/>
            <person name="Sun H."/>
            <person name="Tunlid A."/>
            <person name="Henrissat B."/>
            <person name="Grigoriev I.V."/>
            <person name="Hibbett D.S."/>
            <person name="Martin F."/>
        </authorList>
    </citation>
    <scope>NUCLEOTIDE SEQUENCE [LARGE SCALE GENOMIC DNA]</scope>
    <source>
        <strain evidence="2">Marx 270</strain>
    </source>
</reference>
<evidence type="ECO:0000313" key="1">
    <source>
        <dbReference type="EMBL" id="KIO07170.1"/>
    </source>
</evidence>
<organism evidence="1 2">
    <name type="scientific">Pisolithus tinctorius Marx 270</name>
    <dbReference type="NCBI Taxonomy" id="870435"/>
    <lineage>
        <taxon>Eukaryota</taxon>
        <taxon>Fungi</taxon>
        <taxon>Dikarya</taxon>
        <taxon>Basidiomycota</taxon>
        <taxon>Agaricomycotina</taxon>
        <taxon>Agaricomycetes</taxon>
        <taxon>Agaricomycetidae</taxon>
        <taxon>Boletales</taxon>
        <taxon>Sclerodermatineae</taxon>
        <taxon>Pisolithaceae</taxon>
        <taxon>Pisolithus</taxon>
    </lineage>
</organism>
<dbReference type="HOGENOM" id="CLU_003921_8_2_1"/>
<dbReference type="AlphaFoldDB" id="A0A0C3P2A2"/>
<dbReference type="Pfam" id="PF13650">
    <property type="entry name" value="Asp_protease_2"/>
    <property type="match status" value="1"/>
</dbReference>